<dbReference type="OrthoDB" id="5863001at2759"/>
<feature type="region of interest" description="Disordered" evidence="1">
    <location>
        <begin position="101"/>
        <end position="121"/>
    </location>
</feature>
<proteinExistence type="predicted"/>
<evidence type="ECO:0000313" key="4">
    <source>
        <dbReference type="WBParaSite" id="EVEC_0000443401-mRNA-1"/>
    </source>
</evidence>
<dbReference type="AlphaFoldDB" id="A0A0N4V326"/>
<keyword evidence="3" id="KW-1185">Reference proteome</keyword>
<dbReference type="Proteomes" id="UP000274131">
    <property type="component" value="Unassembled WGS sequence"/>
</dbReference>
<sequence>MPRRRGEYSLSKSVSYGILPGLFPVHRVKSKKSSKFKGLTRLNHTINNVEEFRVLSGEDIATAPVPNSYHYSSISNNSTPVKERRKSVLFRDLFYRKSKGYDSSHRRSSQNSETSSICNTRSCNSECGEIVRTPKIEETLCFFAELDSSFRTPRKGPFDKVRLRTPLSLRRQTKQPPVKVLSFVSFDSENHQHQQTPHSSCSKSRVLPTDFFSTGWVLLFSLEDVEAEIQKKQLKEILAFFD</sequence>
<organism evidence="4">
    <name type="scientific">Enterobius vermicularis</name>
    <name type="common">Human pinworm</name>
    <dbReference type="NCBI Taxonomy" id="51028"/>
    <lineage>
        <taxon>Eukaryota</taxon>
        <taxon>Metazoa</taxon>
        <taxon>Ecdysozoa</taxon>
        <taxon>Nematoda</taxon>
        <taxon>Chromadorea</taxon>
        <taxon>Rhabditida</taxon>
        <taxon>Spirurina</taxon>
        <taxon>Oxyuridomorpha</taxon>
        <taxon>Oxyuroidea</taxon>
        <taxon>Oxyuridae</taxon>
        <taxon>Enterobius</taxon>
    </lineage>
</organism>
<evidence type="ECO:0000256" key="1">
    <source>
        <dbReference type="SAM" id="MobiDB-lite"/>
    </source>
</evidence>
<accession>A0A0N4V326</accession>
<dbReference type="EMBL" id="UXUI01007774">
    <property type="protein sequence ID" value="VDD89391.1"/>
    <property type="molecule type" value="Genomic_DNA"/>
</dbReference>
<reference evidence="4" key="1">
    <citation type="submission" date="2016-04" db="UniProtKB">
        <authorList>
            <consortium name="WormBaseParasite"/>
        </authorList>
    </citation>
    <scope>IDENTIFICATION</scope>
</reference>
<evidence type="ECO:0000313" key="2">
    <source>
        <dbReference type="EMBL" id="VDD89391.1"/>
    </source>
</evidence>
<dbReference type="WBParaSite" id="EVEC_0000443401-mRNA-1">
    <property type="protein sequence ID" value="EVEC_0000443401-mRNA-1"/>
    <property type="gene ID" value="EVEC_0000443401"/>
</dbReference>
<reference evidence="2 3" key="2">
    <citation type="submission" date="2018-10" db="EMBL/GenBank/DDBJ databases">
        <authorList>
            <consortium name="Pathogen Informatics"/>
        </authorList>
    </citation>
    <scope>NUCLEOTIDE SEQUENCE [LARGE SCALE GENOMIC DNA]</scope>
</reference>
<name>A0A0N4V326_ENTVE</name>
<evidence type="ECO:0000313" key="3">
    <source>
        <dbReference type="Proteomes" id="UP000274131"/>
    </source>
</evidence>
<feature type="compositionally biased region" description="Polar residues" evidence="1">
    <location>
        <begin position="109"/>
        <end position="121"/>
    </location>
</feature>
<gene>
    <name evidence="2" type="ORF">EVEC_LOCUS4142</name>
</gene>
<protein>
    <submittedName>
        <fullName evidence="4">Ovate family protein</fullName>
    </submittedName>
</protein>